<dbReference type="PATRIC" id="fig|1353534.3.peg.177"/>
<dbReference type="InterPro" id="IPR006070">
    <property type="entry name" value="Sua5-like_dom"/>
</dbReference>
<dbReference type="Pfam" id="PF00708">
    <property type="entry name" value="Acylphosphatase"/>
    <property type="match status" value="1"/>
</dbReference>
<dbReference type="PANTHER" id="PTHR42959:SF1">
    <property type="entry name" value="CARBAMOYLTRANSFERASE HYPF"/>
    <property type="match status" value="1"/>
</dbReference>
<evidence type="ECO:0000259" key="12">
    <source>
        <dbReference type="PROSITE" id="PS51160"/>
    </source>
</evidence>
<dbReference type="Pfam" id="PF22521">
    <property type="entry name" value="HypF_C_2"/>
    <property type="match status" value="1"/>
</dbReference>
<evidence type="ECO:0000256" key="1">
    <source>
        <dbReference type="ARBA" id="ARBA00004711"/>
    </source>
</evidence>
<feature type="domain" description="Acylphosphatase-like" evidence="12">
    <location>
        <begin position="9"/>
        <end position="96"/>
    </location>
</feature>
<comment type="catalytic activity">
    <reaction evidence="9">
        <text>C-terminal L-cysteinyl-[HypE protein] + carbamoyl phosphate + ATP + H2O = C-terminal S-carboxamide-L-cysteinyl-[HypE protein] + AMP + phosphate + diphosphate + H(+)</text>
        <dbReference type="Rhea" id="RHEA:55636"/>
        <dbReference type="Rhea" id="RHEA-COMP:14247"/>
        <dbReference type="Rhea" id="RHEA-COMP:14392"/>
        <dbReference type="ChEBI" id="CHEBI:15377"/>
        <dbReference type="ChEBI" id="CHEBI:15378"/>
        <dbReference type="ChEBI" id="CHEBI:30616"/>
        <dbReference type="ChEBI" id="CHEBI:33019"/>
        <dbReference type="ChEBI" id="CHEBI:43474"/>
        <dbReference type="ChEBI" id="CHEBI:58228"/>
        <dbReference type="ChEBI" id="CHEBI:76913"/>
        <dbReference type="ChEBI" id="CHEBI:139126"/>
        <dbReference type="ChEBI" id="CHEBI:456215"/>
    </reaction>
</comment>
<dbReference type="PROSITE" id="PS51160">
    <property type="entry name" value="ACYLPHOSPHATASE_3"/>
    <property type="match status" value="1"/>
</dbReference>
<accession>A0A1A6B3S3</accession>
<name>A0A1A6B3S3_9CLOT</name>
<evidence type="ECO:0000256" key="9">
    <source>
        <dbReference type="ARBA" id="ARBA00048220"/>
    </source>
</evidence>
<dbReference type="Gene3D" id="3.30.420.40">
    <property type="match status" value="1"/>
</dbReference>
<dbReference type="Gene3D" id="3.90.870.50">
    <property type="match status" value="1"/>
</dbReference>
<organism evidence="14 15">
    <name type="scientific">Clostridium ragsdalei P11</name>
    <dbReference type="NCBI Taxonomy" id="1353534"/>
    <lineage>
        <taxon>Bacteria</taxon>
        <taxon>Bacillati</taxon>
        <taxon>Bacillota</taxon>
        <taxon>Clostridia</taxon>
        <taxon>Eubacteriales</taxon>
        <taxon>Clostridiaceae</taxon>
        <taxon>Clostridium</taxon>
    </lineage>
</organism>
<keyword evidence="5" id="KW-0479">Metal-binding</keyword>
<comment type="catalytic activity">
    <reaction evidence="8 11">
        <text>an acyl phosphate + H2O = a carboxylate + phosphate + H(+)</text>
        <dbReference type="Rhea" id="RHEA:14965"/>
        <dbReference type="ChEBI" id="CHEBI:15377"/>
        <dbReference type="ChEBI" id="CHEBI:15378"/>
        <dbReference type="ChEBI" id="CHEBI:29067"/>
        <dbReference type="ChEBI" id="CHEBI:43474"/>
        <dbReference type="ChEBI" id="CHEBI:59918"/>
        <dbReference type="EC" id="3.6.1.7"/>
    </reaction>
</comment>
<dbReference type="InterPro" id="IPR017968">
    <property type="entry name" value="Acylphosphatase_CS"/>
</dbReference>
<dbReference type="InterPro" id="IPR055128">
    <property type="entry name" value="HypF_C_2"/>
</dbReference>
<keyword evidence="11" id="KW-0378">Hydrolase</keyword>
<evidence type="ECO:0000256" key="11">
    <source>
        <dbReference type="PROSITE-ProRule" id="PRU00520"/>
    </source>
</evidence>
<keyword evidence="7" id="KW-0862">Zinc</keyword>
<evidence type="ECO:0000256" key="8">
    <source>
        <dbReference type="ARBA" id="ARBA00047645"/>
    </source>
</evidence>
<feature type="active site" evidence="11">
    <location>
        <position position="42"/>
    </location>
</feature>
<dbReference type="GO" id="GO:0016874">
    <property type="term" value="F:ligase activity"/>
    <property type="evidence" value="ECO:0007669"/>
    <property type="project" value="UniProtKB-UniRule"/>
</dbReference>
<dbReference type="GO" id="GO:0051604">
    <property type="term" value="P:protein maturation"/>
    <property type="evidence" value="ECO:0007669"/>
    <property type="project" value="TreeGrafter"/>
</dbReference>
<keyword evidence="15" id="KW-1185">Reference proteome</keyword>
<evidence type="ECO:0000313" key="14">
    <source>
        <dbReference type="EMBL" id="OBR96947.1"/>
    </source>
</evidence>
<dbReference type="GO" id="GO:0008270">
    <property type="term" value="F:zinc ion binding"/>
    <property type="evidence" value="ECO:0007669"/>
    <property type="project" value="UniProtKB-KW"/>
</dbReference>
<feature type="domain" description="YrdC-like" evidence="13">
    <location>
        <begin position="202"/>
        <end position="392"/>
    </location>
</feature>
<dbReference type="EMBL" id="LROS01000002">
    <property type="protein sequence ID" value="OBR96947.1"/>
    <property type="molecule type" value="Genomic_DNA"/>
</dbReference>
<dbReference type="PANTHER" id="PTHR42959">
    <property type="entry name" value="CARBAMOYLTRANSFERASE"/>
    <property type="match status" value="1"/>
</dbReference>
<dbReference type="InterPro" id="IPR036046">
    <property type="entry name" value="Acylphosphatase-like_dom_sf"/>
</dbReference>
<dbReference type="PIRSF" id="PIRSF006256">
    <property type="entry name" value="CMPcnvr_hdrg_mat"/>
    <property type="match status" value="1"/>
</dbReference>
<reference evidence="14 15" key="1">
    <citation type="journal article" date="2012" name="Front. Microbiol.">
        <title>Draft Genome Sequence of the Virulent Strain 01-B526 of the Fish Pathogen Aeromonas salmonicida.</title>
        <authorList>
            <person name="Charette S.J."/>
            <person name="Brochu F."/>
            <person name="Boyle B."/>
            <person name="Filion G."/>
            <person name="Tanaka K.H."/>
            <person name="Derome N."/>
        </authorList>
    </citation>
    <scope>NUCLEOTIDE SEQUENCE [LARGE SCALE GENOMIC DNA]</scope>
    <source>
        <strain evidence="14 15">P11</strain>
    </source>
</reference>
<keyword evidence="6" id="KW-0863">Zinc-finger</keyword>
<feature type="active site" evidence="11">
    <location>
        <position position="24"/>
    </location>
</feature>
<dbReference type="Gene3D" id="3.30.420.360">
    <property type="match status" value="1"/>
</dbReference>
<proteinExistence type="inferred from homology"/>
<comment type="pathway">
    <text evidence="1">Protein modification; [NiFe] hydrogenase maturation.</text>
</comment>
<dbReference type="GO" id="GO:0003725">
    <property type="term" value="F:double-stranded RNA binding"/>
    <property type="evidence" value="ECO:0007669"/>
    <property type="project" value="InterPro"/>
</dbReference>
<evidence type="ECO:0000256" key="10">
    <source>
        <dbReference type="PIRNR" id="PIRNR006256"/>
    </source>
</evidence>
<dbReference type="NCBIfam" id="TIGR00143">
    <property type="entry name" value="hypF"/>
    <property type="match status" value="1"/>
</dbReference>
<dbReference type="PROSITE" id="PS51163">
    <property type="entry name" value="YRDC"/>
    <property type="match status" value="1"/>
</dbReference>
<dbReference type="UniPathway" id="UPA00335"/>
<dbReference type="SUPFAM" id="SSF55821">
    <property type="entry name" value="YrdC/RibB"/>
    <property type="match status" value="1"/>
</dbReference>
<dbReference type="EC" id="6.2.-.-" evidence="10"/>
<keyword evidence="14" id="KW-0808">Transferase</keyword>
<evidence type="ECO:0000256" key="7">
    <source>
        <dbReference type="ARBA" id="ARBA00022833"/>
    </source>
</evidence>
<sequence>MYDMKDYKTLSIRVYGIVQGVGFRPTVSRHADKNHICGSVCNKGPYVEIWAQGSESELEGFLYDLEHNPPKRSSILKIDVHKEEESEKFQNFQIIESEHVQGEIFVSPDIAICPECKRELFDKNNRRYLHPFINCTCCGPRLTILDSMPYDRVRTSMGEFPMCPECEYEYTHAETRRYDAQPVCCNECGPEVYLIGRGERGRAAITYTRQVIHDGGIAAIKGIGGFHLCCDATNQEAVKRLRKLKTRPAKPFAVMMRDMETVERECEVTKVQKEVLDGHQKPIILLKRKKSEMVCDAVAPDNPKVGVMLPYAPVQLLIFTYDDDIVMPDCLVMTSGNTSGAPICRDDNDAITELSKMCDVILSHNRMIRIRADDSVMDFFEEKPYMIRRSRGYAPLPFMVSNGFKGEVLAVGGELKNTFCIGKNDLFYQSPYVGDMEDLRTVKALKESITRLETLLETTPTIVACDMHPKYNTTYMAQEIGIPVLQVQHHYAHILSCMAENDYSDPVIGVSFDGTGYGTDATIWGGELLEVTYDGFERLGSIKPFVQIGGDMSAKEGWRIAVSMIYSIYKDKAKANEVVRQLKLCDEKNCDVQFMMADNKINSITSTSAGRLFDAVSAILNIRKQSSFEGEASTTLEFAAEAYEEKHAVHNSGSKIYDEDSIEFSNLVYKNSDGQLILATDVLVKKIIEETLVGKDAAMLAYFFHEKLSDMIAAGCIQASRNTGIKTIALSGGVYQNQLLLKMSLDRLRKLGFKVLIHSLLPPNDGGIALGQAVAAMEHINKLKKGEENNYVCRFTSKSCKD</sequence>
<dbReference type="InterPro" id="IPR051060">
    <property type="entry name" value="Carbamoyltrans_HypF-like"/>
</dbReference>
<protein>
    <recommendedName>
        <fullName evidence="10">Carbamoyltransferase</fullName>
        <ecNumber evidence="10">6.2.-.-</ecNumber>
    </recommendedName>
</protein>
<dbReference type="Pfam" id="PF01300">
    <property type="entry name" value="Sua5_yciO_yrdC"/>
    <property type="match status" value="1"/>
</dbReference>
<dbReference type="AlphaFoldDB" id="A0A1A6B3S3"/>
<evidence type="ECO:0000259" key="13">
    <source>
        <dbReference type="PROSITE" id="PS51163"/>
    </source>
</evidence>
<dbReference type="InterPro" id="IPR017945">
    <property type="entry name" value="DHBP_synth_RibB-like_a/b_dom"/>
</dbReference>
<evidence type="ECO:0000256" key="3">
    <source>
        <dbReference type="ARBA" id="ARBA00008097"/>
    </source>
</evidence>
<dbReference type="InterPro" id="IPR001792">
    <property type="entry name" value="Acylphosphatase-like_dom"/>
</dbReference>
<keyword evidence="4" id="KW-0436">Ligase</keyword>
<dbReference type="GO" id="GO:0016743">
    <property type="term" value="F:carboxyl- or carbamoyltransferase activity"/>
    <property type="evidence" value="ECO:0007669"/>
    <property type="project" value="UniProtKB-UniRule"/>
</dbReference>
<evidence type="ECO:0000256" key="5">
    <source>
        <dbReference type="ARBA" id="ARBA00022723"/>
    </source>
</evidence>
<evidence type="ECO:0000256" key="2">
    <source>
        <dbReference type="ARBA" id="ARBA00005614"/>
    </source>
</evidence>
<evidence type="ECO:0000256" key="4">
    <source>
        <dbReference type="ARBA" id="ARBA00022598"/>
    </source>
</evidence>
<dbReference type="InterPro" id="IPR041440">
    <property type="entry name" value="HypF_C"/>
</dbReference>
<dbReference type="InterPro" id="IPR011125">
    <property type="entry name" value="Znf_HypF"/>
</dbReference>
<comment type="caution">
    <text evidence="14">The sequence shown here is derived from an EMBL/GenBank/DDBJ whole genome shotgun (WGS) entry which is preliminary data.</text>
</comment>
<dbReference type="Proteomes" id="UP000093954">
    <property type="component" value="Unassembled WGS sequence"/>
</dbReference>
<evidence type="ECO:0000313" key="15">
    <source>
        <dbReference type="Proteomes" id="UP000093954"/>
    </source>
</evidence>
<dbReference type="GO" id="GO:0003998">
    <property type="term" value="F:acylphosphatase activity"/>
    <property type="evidence" value="ECO:0007669"/>
    <property type="project" value="UniProtKB-EC"/>
</dbReference>
<dbReference type="Pfam" id="PF17788">
    <property type="entry name" value="HypF_C"/>
    <property type="match status" value="1"/>
</dbReference>
<dbReference type="Pfam" id="PF07503">
    <property type="entry name" value="zf-HYPF"/>
    <property type="match status" value="2"/>
</dbReference>
<dbReference type="Gene3D" id="3.30.110.120">
    <property type="match status" value="1"/>
</dbReference>
<dbReference type="PROSITE" id="PS00150">
    <property type="entry name" value="ACYLPHOSPHATASE_1"/>
    <property type="match status" value="1"/>
</dbReference>
<gene>
    <name evidence="14" type="primary">hypF</name>
    <name evidence="14" type="ORF">CLRAG_01720</name>
</gene>
<comment type="similarity">
    <text evidence="2">Belongs to the acylphosphatase family.</text>
</comment>
<evidence type="ECO:0000256" key="6">
    <source>
        <dbReference type="ARBA" id="ARBA00022771"/>
    </source>
</evidence>
<dbReference type="InterPro" id="IPR004421">
    <property type="entry name" value="Carbamoyltransferase_HypF"/>
</dbReference>
<dbReference type="SUPFAM" id="SSF54975">
    <property type="entry name" value="Acylphosphatase/BLUF domain-like"/>
    <property type="match status" value="1"/>
</dbReference>
<comment type="similarity">
    <text evidence="3 10">Belongs to the carbamoyltransferase HypF family.</text>
</comment>